<evidence type="ECO:0000256" key="1">
    <source>
        <dbReference type="SAM" id="MobiDB-lite"/>
    </source>
</evidence>
<dbReference type="RefSeq" id="WP_155361369.1">
    <property type="nucleotide sequence ID" value="NZ_BAAAHL010000054.1"/>
</dbReference>
<feature type="region of interest" description="Disordered" evidence="1">
    <location>
        <begin position="383"/>
        <end position="418"/>
    </location>
</feature>
<dbReference type="OrthoDB" id="3511988at2"/>
<sequence length="418" mass="43600">MSGEVFVIAALAGAGAAVAVGFASRTAIAGTTLALEGVSALGEHMNRVVARAEEAHKQACAWGAVASGVLDRNARLAVLAQACARAPGGERLAAELPEPLAPSGRTAEELLRWCAEADDRMERVDGDLAGLNAAAMTRTVFDDLIQALGGTGQAGSAAELAALLADLPAAPADLEIAETLERVLARIPAHVSADDLRAIRDAARRVGEAAGPAEARTRVVDVRHRVQLAGLAAAGRRTDAVEAARLLHALQLDAPGEHVAIEAGLAEVVAGRAAFPPALRAEAHAACAAVVAAADRAHVRESLLGALGDLGYQVEEGFETLRLAKEGWDQHAVQLVVTDEGQVRSAVVRTAEGGDADAAREREWCDAFDQARARLRADGVDTEVEHLLPPGTRPAPLARPRGARPRRLTQARHRERPD</sequence>
<feature type="compositionally biased region" description="Low complexity" evidence="1">
    <location>
        <begin position="387"/>
        <end position="400"/>
    </location>
</feature>
<dbReference type="EMBL" id="BLAE01000098">
    <property type="protein sequence ID" value="GES16337.1"/>
    <property type="molecule type" value="Genomic_DNA"/>
</dbReference>
<gene>
    <name evidence="2" type="ORF">Amac_099350</name>
</gene>
<accession>A0A5M3X3L0</accession>
<proteinExistence type="predicted"/>
<dbReference type="Proteomes" id="UP000331127">
    <property type="component" value="Unassembled WGS sequence"/>
</dbReference>
<protein>
    <submittedName>
        <fullName evidence="2">Uncharacterized protein</fullName>
    </submittedName>
</protein>
<comment type="caution">
    <text evidence="2">The sequence shown here is derived from an EMBL/GenBank/DDBJ whole genome shotgun (WGS) entry which is preliminary data.</text>
</comment>
<keyword evidence="3" id="KW-1185">Reference proteome</keyword>
<evidence type="ECO:0000313" key="3">
    <source>
        <dbReference type="Proteomes" id="UP000331127"/>
    </source>
</evidence>
<name>A0A5M3X3L0_9ACTN</name>
<organism evidence="2 3">
    <name type="scientific">Acrocarpospora macrocephala</name>
    <dbReference type="NCBI Taxonomy" id="150177"/>
    <lineage>
        <taxon>Bacteria</taxon>
        <taxon>Bacillati</taxon>
        <taxon>Actinomycetota</taxon>
        <taxon>Actinomycetes</taxon>
        <taxon>Streptosporangiales</taxon>
        <taxon>Streptosporangiaceae</taxon>
        <taxon>Acrocarpospora</taxon>
    </lineage>
</organism>
<dbReference type="AlphaFoldDB" id="A0A5M3X3L0"/>
<reference evidence="2 3" key="1">
    <citation type="submission" date="2019-10" db="EMBL/GenBank/DDBJ databases">
        <title>Whole genome shotgun sequence of Acrocarpospora macrocephala NBRC 16266.</title>
        <authorList>
            <person name="Ichikawa N."/>
            <person name="Kimura A."/>
            <person name="Kitahashi Y."/>
            <person name="Komaki H."/>
            <person name="Oguchi A."/>
        </authorList>
    </citation>
    <scope>NUCLEOTIDE SEQUENCE [LARGE SCALE GENOMIC DNA]</scope>
    <source>
        <strain evidence="2 3">NBRC 16266</strain>
    </source>
</reference>
<feature type="compositionally biased region" description="Basic residues" evidence="1">
    <location>
        <begin position="401"/>
        <end position="418"/>
    </location>
</feature>
<evidence type="ECO:0000313" key="2">
    <source>
        <dbReference type="EMBL" id="GES16337.1"/>
    </source>
</evidence>